<dbReference type="GO" id="GO:0042803">
    <property type="term" value="F:protein homodimerization activity"/>
    <property type="evidence" value="ECO:0007669"/>
    <property type="project" value="InterPro"/>
</dbReference>
<dbReference type="SUPFAM" id="SSF51064">
    <property type="entry name" value="Head domain of nucleotide exchange factor GrpE"/>
    <property type="match status" value="1"/>
</dbReference>
<evidence type="ECO:0000256" key="11">
    <source>
        <dbReference type="RuleBase" id="RU000639"/>
    </source>
</evidence>
<dbReference type="KEGG" id="pth:PTH_0877"/>
<evidence type="ECO:0000256" key="14">
    <source>
        <dbReference type="SAM" id="MobiDB-lite"/>
    </source>
</evidence>
<evidence type="ECO:0000256" key="7">
    <source>
        <dbReference type="ARBA" id="ARBA00053401"/>
    </source>
</evidence>
<dbReference type="CDD" id="cd00446">
    <property type="entry name" value="GrpE"/>
    <property type="match status" value="1"/>
</dbReference>
<organism evidence="15 16">
    <name type="scientific">Pelotomaculum thermopropionicum (strain DSM 13744 / JCM 10971 / SI)</name>
    <dbReference type="NCBI Taxonomy" id="370438"/>
    <lineage>
        <taxon>Bacteria</taxon>
        <taxon>Bacillati</taxon>
        <taxon>Bacillota</taxon>
        <taxon>Clostridia</taxon>
        <taxon>Eubacteriales</taxon>
        <taxon>Desulfotomaculaceae</taxon>
        <taxon>Pelotomaculum</taxon>
    </lineage>
</organism>
<sequence>MSGDEMKNAEIKNDKEKININGTPETPEAKKGAEGGAGDGEGTLPAEEADPGVLQKLLSEQTARADDYYNRLVRLQADFENFRRRTRQDMENFYKYASEQLIRALLPVLDNFERALAAEGDTIDSFKAGVEMIYRQLLDVLAAEGLAAIPACGEQFDPVRHEAVLQEESGDYPDNTVIEELRRGYFLKDKVIRPSMVKVARTSQNK</sequence>
<evidence type="ECO:0000256" key="6">
    <source>
        <dbReference type="ARBA" id="ARBA00023186"/>
    </source>
</evidence>
<proteinExistence type="inferred from homology"/>
<name>A5D3Y0_PELTS</name>
<dbReference type="GO" id="GO:0051082">
    <property type="term" value="F:unfolded protein binding"/>
    <property type="evidence" value="ECO:0007669"/>
    <property type="project" value="TreeGrafter"/>
</dbReference>
<dbReference type="Gene3D" id="3.90.20.20">
    <property type="match status" value="1"/>
</dbReference>
<evidence type="ECO:0000256" key="3">
    <source>
        <dbReference type="ARBA" id="ARBA00011738"/>
    </source>
</evidence>
<dbReference type="InterPro" id="IPR013805">
    <property type="entry name" value="GrpE_CC"/>
</dbReference>
<dbReference type="InterPro" id="IPR009012">
    <property type="entry name" value="GrpE_head"/>
</dbReference>
<reference evidence="16" key="1">
    <citation type="journal article" date="2008" name="Genome Res.">
        <title>The genome of Pelotomaculum thermopropionicum reveals niche-associated evolution in anaerobic microbiota.</title>
        <authorList>
            <person name="Kosaka T."/>
            <person name="Kato S."/>
            <person name="Shimoyama T."/>
            <person name="Ishii S."/>
            <person name="Abe T."/>
            <person name="Watanabe K."/>
        </authorList>
    </citation>
    <scope>NUCLEOTIDE SEQUENCE [LARGE SCALE GENOMIC DNA]</scope>
    <source>
        <strain evidence="16">DSM 13744 / JCM 10971 / SI</strain>
    </source>
</reference>
<keyword evidence="4 10" id="KW-0963">Cytoplasm</keyword>
<dbReference type="Proteomes" id="UP000006556">
    <property type="component" value="Chromosome"/>
</dbReference>
<dbReference type="EMBL" id="AP009389">
    <property type="protein sequence ID" value="BAF59058.1"/>
    <property type="molecule type" value="Genomic_DNA"/>
</dbReference>
<dbReference type="GO" id="GO:0005737">
    <property type="term" value="C:cytoplasm"/>
    <property type="evidence" value="ECO:0007669"/>
    <property type="project" value="UniProtKB-SubCell"/>
</dbReference>
<dbReference type="Pfam" id="PF01025">
    <property type="entry name" value="GrpE"/>
    <property type="match status" value="1"/>
</dbReference>
<comment type="subcellular location">
    <subcellularLocation>
        <location evidence="1 10">Cytoplasm</location>
    </subcellularLocation>
</comment>
<comment type="function">
    <text evidence="7 10 11">Participates actively in the response to hyperosmotic and heat shock by preventing the aggregation of stress-denatured proteins, in association with DnaK and GrpE. It is the nucleotide exchange factor for DnaK and may function as a thermosensor. Unfolded proteins bind initially to DnaJ; upon interaction with the DnaJ-bound protein, DnaK hydrolyzes its bound ATP, resulting in the formation of a stable complex. GrpE releases ADP from DnaK; ATP binding to DnaK triggers the release of the substrate protein, thus completing the reaction cycle. Several rounds of ATP-dependent interactions between DnaJ, DnaK and GrpE are required for fully efficient folding.</text>
</comment>
<keyword evidence="13" id="KW-0175">Coiled coil</keyword>
<protein>
    <recommendedName>
        <fullName evidence="8 10">Protein GrpE</fullName>
    </recommendedName>
    <alternativeName>
        <fullName evidence="9 10">HSP-70 cofactor</fullName>
    </alternativeName>
</protein>
<evidence type="ECO:0000256" key="12">
    <source>
        <dbReference type="RuleBase" id="RU004478"/>
    </source>
</evidence>
<dbReference type="Gene3D" id="2.30.22.10">
    <property type="entry name" value="Head domain of nucleotide exchange factor GrpE"/>
    <property type="match status" value="1"/>
</dbReference>
<evidence type="ECO:0000256" key="13">
    <source>
        <dbReference type="SAM" id="Coils"/>
    </source>
</evidence>
<feature type="coiled-coil region" evidence="13">
    <location>
        <begin position="58"/>
        <end position="85"/>
    </location>
</feature>
<evidence type="ECO:0000256" key="8">
    <source>
        <dbReference type="ARBA" id="ARBA00072274"/>
    </source>
</evidence>
<dbReference type="eggNOG" id="COG0576">
    <property type="taxonomic scope" value="Bacteria"/>
</dbReference>
<evidence type="ECO:0000256" key="1">
    <source>
        <dbReference type="ARBA" id="ARBA00004496"/>
    </source>
</evidence>
<keyword evidence="5 10" id="KW-0346">Stress response</keyword>
<dbReference type="FunFam" id="2.30.22.10:FF:000001">
    <property type="entry name" value="Protein GrpE"/>
    <property type="match status" value="1"/>
</dbReference>
<dbReference type="SUPFAM" id="SSF58014">
    <property type="entry name" value="Coiled-coil domain of nucleotide exchange factor GrpE"/>
    <property type="match status" value="1"/>
</dbReference>
<evidence type="ECO:0000256" key="9">
    <source>
        <dbReference type="ARBA" id="ARBA00076414"/>
    </source>
</evidence>
<dbReference type="InterPro" id="IPR000740">
    <property type="entry name" value="GrpE"/>
</dbReference>
<dbReference type="PRINTS" id="PR00773">
    <property type="entry name" value="GRPEPROTEIN"/>
</dbReference>
<evidence type="ECO:0000256" key="10">
    <source>
        <dbReference type="HAMAP-Rule" id="MF_01151"/>
    </source>
</evidence>
<evidence type="ECO:0000313" key="16">
    <source>
        <dbReference type="Proteomes" id="UP000006556"/>
    </source>
</evidence>
<feature type="region of interest" description="Disordered" evidence="14">
    <location>
        <begin position="1"/>
        <end position="49"/>
    </location>
</feature>
<evidence type="ECO:0000313" key="15">
    <source>
        <dbReference type="EMBL" id="BAF59058.1"/>
    </source>
</evidence>
<evidence type="ECO:0000256" key="4">
    <source>
        <dbReference type="ARBA" id="ARBA00022490"/>
    </source>
</evidence>
<comment type="similarity">
    <text evidence="2 10 12">Belongs to the GrpE family.</text>
</comment>
<dbReference type="PANTHER" id="PTHR21237">
    <property type="entry name" value="GRPE PROTEIN"/>
    <property type="match status" value="1"/>
</dbReference>
<comment type="subunit">
    <text evidence="3 10">Homodimer.</text>
</comment>
<evidence type="ECO:0000256" key="2">
    <source>
        <dbReference type="ARBA" id="ARBA00009054"/>
    </source>
</evidence>
<dbReference type="HAMAP" id="MF_01151">
    <property type="entry name" value="GrpE"/>
    <property type="match status" value="1"/>
</dbReference>
<keyword evidence="16" id="KW-1185">Reference proteome</keyword>
<dbReference type="PROSITE" id="PS01071">
    <property type="entry name" value="GRPE"/>
    <property type="match status" value="1"/>
</dbReference>
<dbReference type="GO" id="GO:0006457">
    <property type="term" value="P:protein folding"/>
    <property type="evidence" value="ECO:0007669"/>
    <property type="project" value="InterPro"/>
</dbReference>
<keyword evidence="6 10" id="KW-0143">Chaperone</keyword>
<dbReference type="HOGENOM" id="CLU_057217_5_2_9"/>
<gene>
    <name evidence="15" type="primary">GrpE</name>
    <name evidence="10" type="synonym">grpE</name>
    <name evidence="15" type="ordered locus">PTH_0877</name>
</gene>
<dbReference type="AlphaFoldDB" id="A5D3Y0"/>
<dbReference type="GO" id="GO:0051087">
    <property type="term" value="F:protein-folding chaperone binding"/>
    <property type="evidence" value="ECO:0007669"/>
    <property type="project" value="InterPro"/>
</dbReference>
<dbReference type="STRING" id="370438.PTH_0877"/>
<feature type="compositionally biased region" description="Basic and acidic residues" evidence="14">
    <location>
        <begin position="1"/>
        <end position="18"/>
    </location>
</feature>
<dbReference type="GO" id="GO:0000774">
    <property type="term" value="F:adenyl-nucleotide exchange factor activity"/>
    <property type="evidence" value="ECO:0007669"/>
    <property type="project" value="InterPro"/>
</dbReference>
<accession>A5D3Y0</accession>
<evidence type="ECO:0000256" key="5">
    <source>
        <dbReference type="ARBA" id="ARBA00023016"/>
    </source>
</evidence>
<dbReference type="PANTHER" id="PTHR21237:SF23">
    <property type="entry name" value="GRPE PROTEIN HOMOLOG, MITOCHONDRIAL"/>
    <property type="match status" value="1"/>
</dbReference>
<dbReference type="NCBIfam" id="NF010738">
    <property type="entry name" value="PRK14140.1"/>
    <property type="match status" value="1"/>
</dbReference>